<evidence type="ECO:0000313" key="1">
    <source>
        <dbReference type="EMBL" id="GAT42545.1"/>
    </source>
</evidence>
<keyword evidence="2" id="KW-1185">Reference proteome</keyword>
<sequence length="265" mass="29022">MNHIASGPRATLIQKLTSALGHLATAEASLGTFSNDLLRAKQDISVLHITDSRRTLTVLSLECSNLSLELMDVGQVLGATLHQLGEHGSAIHHAEEQAKVLKQETAETLLEEHRARASDDLAKFPSAVGLASSVKTTASDDASGYIMVNFNIQSARMTARSVLQPPGAEFFLPWIKAVENRTLIYERRIDILHELKAPSRLQALLALSATSDDEEDELVGRREVLATPYRSNDSDTFVRFLDAAASLSFGYLNREVPPVVQRKHS</sequence>
<accession>A0ABQ0KUF3</accession>
<gene>
    <name evidence="1" type="ORF">MCHLO_00257</name>
</gene>
<dbReference type="Proteomes" id="UP000815677">
    <property type="component" value="Unassembled WGS sequence"/>
</dbReference>
<protein>
    <submittedName>
        <fullName evidence="1">Uncharacterized protein</fullName>
    </submittedName>
</protein>
<dbReference type="EMBL" id="DF838059">
    <property type="protein sequence ID" value="GAT42545.1"/>
    <property type="molecule type" value="Genomic_DNA"/>
</dbReference>
<proteinExistence type="predicted"/>
<name>A0ABQ0KUF3_MYCCL</name>
<organism evidence="1 2">
    <name type="scientific">Mycena chlorophos</name>
    <name type="common">Agaric fungus</name>
    <name type="synonym">Agaricus chlorophos</name>
    <dbReference type="NCBI Taxonomy" id="658473"/>
    <lineage>
        <taxon>Eukaryota</taxon>
        <taxon>Fungi</taxon>
        <taxon>Dikarya</taxon>
        <taxon>Basidiomycota</taxon>
        <taxon>Agaricomycotina</taxon>
        <taxon>Agaricomycetes</taxon>
        <taxon>Agaricomycetidae</taxon>
        <taxon>Agaricales</taxon>
        <taxon>Marasmiineae</taxon>
        <taxon>Mycenaceae</taxon>
        <taxon>Mycena</taxon>
    </lineage>
</organism>
<reference evidence="1" key="1">
    <citation type="submission" date="2014-09" db="EMBL/GenBank/DDBJ databases">
        <title>Genome sequence of the luminous mushroom Mycena chlorophos for searching fungal bioluminescence genes.</title>
        <authorList>
            <person name="Tanaka Y."/>
            <person name="Kasuga D."/>
            <person name="Oba Y."/>
            <person name="Hase S."/>
            <person name="Sato K."/>
            <person name="Oba Y."/>
            <person name="Sakakibara Y."/>
        </authorList>
    </citation>
    <scope>NUCLEOTIDE SEQUENCE</scope>
</reference>
<evidence type="ECO:0000313" key="2">
    <source>
        <dbReference type="Proteomes" id="UP000815677"/>
    </source>
</evidence>
<feature type="non-terminal residue" evidence="1">
    <location>
        <position position="265"/>
    </location>
</feature>